<dbReference type="InterPro" id="IPR020843">
    <property type="entry name" value="ER"/>
</dbReference>
<dbReference type="Pfam" id="PF08240">
    <property type="entry name" value="ADH_N"/>
    <property type="match status" value="1"/>
</dbReference>
<dbReference type="Pfam" id="PF00107">
    <property type="entry name" value="ADH_zinc_N"/>
    <property type="match status" value="1"/>
</dbReference>
<sequence length="353" mass="37496">MATQRAVIIDGPGVAKVVSDRGIAPLRPDFMLVKVKAVALNPTDWRATDWKPLDGGLDTKGCGLGVDYAGVVERVADGDSTKKWKKGDRVAGSVHGGNPGFHADGTFAEWTVSRTGVALRLPDSVSFEEGSTLGAGLISCGQSLYQQLGLPLPNNPTSAPLAVLIYGASTATGTLAVQLAKLSGLRVLATCSPSNFELVRSRGADMVFDYNSPSAVQDIKTATDNQLGLIFDCVGEKNSPSFCFDAMGKSGGKYSSLLPPTTECPRKDIAISMVFAYTAYGEAFAKFGHEFPAKIEDYVYASRFFDICEVLLAEGKLKPHPIGREPNGLDGILDGLHKLREGQVSGKKLVYSV</sequence>
<evidence type="ECO:0000256" key="1">
    <source>
        <dbReference type="ARBA" id="ARBA00008072"/>
    </source>
</evidence>
<organism evidence="4 5">
    <name type="scientific">Penicillium nordicum</name>
    <dbReference type="NCBI Taxonomy" id="229535"/>
    <lineage>
        <taxon>Eukaryota</taxon>
        <taxon>Fungi</taxon>
        <taxon>Dikarya</taxon>
        <taxon>Ascomycota</taxon>
        <taxon>Pezizomycotina</taxon>
        <taxon>Eurotiomycetes</taxon>
        <taxon>Eurotiomycetidae</taxon>
        <taxon>Eurotiales</taxon>
        <taxon>Aspergillaceae</taxon>
        <taxon>Penicillium</taxon>
    </lineage>
</organism>
<dbReference type="InterPro" id="IPR013154">
    <property type="entry name" value="ADH-like_N"/>
</dbReference>
<evidence type="ECO:0000313" key="4">
    <source>
        <dbReference type="EMBL" id="KOS46225.1"/>
    </source>
</evidence>
<dbReference type="InterPro" id="IPR011032">
    <property type="entry name" value="GroES-like_sf"/>
</dbReference>
<dbReference type="InterPro" id="IPR036291">
    <property type="entry name" value="NAD(P)-bd_dom_sf"/>
</dbReference>
<dbReference type="CDD" id="cd08249">
    <property type="entry name" value="enoyl_reductase_like"/>
    <property type="match status" value="1"/>
</dbReference>
<reference evidence="4 5" key="1">
    <citation type="submission" date="2015-08" db="EMBL/GenBank/DDBJ databases">
        <title>Genome sequencing of Penicillium nordicum.</title>
        <authorList>
            <person name="Nguyen H.D."/>
            <person name="Seifert K.A."/>
        </authorList>
    </citation>
    <scope>NUCLEOTIDE SEQUENCE [LARGE SCALE GENOMIC DNA]</scope>
    <source>
        <strain evidence="4 5">DAOMC 185683</strain>
    </source>
</reference>
<accession>A0A0M9WIK6</accession>
<dbReference type="SUPFAM" id="SSF50129">
    <property type="entry name" value="GroES-like"/>
    <property type="match status" value="1"/>
</dbReference>
<gene>
    <name evidence="4" type="ORF">ACN38_g2830</name>
</gene>
<dbReference type="GO" id="GO:0016651">
    <property type="term" value="F:oxidoreductase activity, acting on NAD(P)H"/>
    <property type="evidence" value="ECO:0007669"/>
    <property type="project" value="InterPro"/>
</dbReference>
<dbReference type="Gene3D" id="3.40.50.720">
    <property type="entry name" value="NAD(P)-binding Rossmann-like Domain"/>
    <property type="match status" value="1"/>
</dbReference>
<protein>
    <recommendedName>
        <fullName evidence="3">Enoyl reductase (ER) domain-containing protein</fullName>
    </recommendedName>
</protein>
<comment type="similarity">
    <text evidence="1">Belongs to the zinc-containing alcohol dehydrogenase family.</text>
</comment>
<dbReference type="Proteomes" id="UP000037696">
    <property type="component" value="Unassembled WGS sequence"/>
</dbReference>
<dbReference type="SMART" id="SM00829">
    <property type="entry name" value="PKS_ER"/>
    <property type="match status" value="1"/>
</dbReference>
<dbReference type="AlphaFoldDB" id="A0A0M9WIK6"/>
<evidence type="ECO:0000259" key="3">
    <source>
        <dbReference type="SMART" id="SM00829"/>
    </source>
</evidence>
<dbReference type="STRING" id="229535.A0A0M9WIK6"/>
<dbReference type="PANTHER" id="PTHR45348:SF2">
    <property type="entry name" value="ZINC-TYPE ALCOHOL DEHYDROGENASE-LIKE PROTEIN C2E1P3.01"/>
    <property type="match status" value="1"/>
</dbReference>
<dbReference type="InterPro" id="IPR013149">
    <property type="entry name" value="ADH-like_C"/>
</dbReference>
<proteinExistence type="inferred from homology"/>
<dbReference type="PANTHER" id="PTHR45348">
    <property type="entry name" value="HYPOTHETICAL OXIDOREDUCTASE (EUROFUNG)"/>
    <property type="match status" value="1"/>
</dbReference>
<dbReference type="OrthoDB" id="48317at2759"/>
<dbReference type="Gene3D" id="3.90.180.10">
    <property type="entry name" value="Medium-chain alcohol dehydrogenases, catalytic domain"/>
    <property type="match status" value="1"/>
</dbReference>
<comment type="caution">
    <text evidence="4">The sequence shown here is derived from an EMBL/GenBank/DDBJ whole genome shotgun (WGS) entry which is preliminary data.</text>
</comment>
<dbReference type="SUPFAM" id="SSF51735">
    <property type="entry name" value="NAD(P)-binding Rossmann-fold domains"/>
    <property type="match status" value="1"/>
</dbReference>
<dbReference type="InterPro" id="IPR047122">
    <property type="entry name" value="Trans-enoyl_RdTase-like"/>
</dbReference>
<evidence type="ECO:0000313" key="5">
    <source>
        <dbReference type="Proteomes" id="UP000037696"/>
    </source>
</evidence>
<keyword evidence="2" id="KW-0560">Oxidoreductase</keyword>
<dbReference type="EMBL" id="LHQQ01000032">
    <property type="protein sequence ID" value="KOS46225.1"/>
    <property type="molecule type" value="Genomic_DNA"/>
</dbReference>
<feature type="domain" description="Enoyl reductase (ER)" evidence="3">
    <location>
        <begin position="13"/>
        <end position="350"/>
    </location>
</feature>
<evidence type="ECO:0000256" key="2">
    <source>
        <dbReference type="ARBA" id="ARBA00023002"/>
    </source>
</evidence>
<keyword evidence="5" id="KW-1185">Reference proteome</keyword>
<name>A0A0M9WIK6_9EURO</name>